<dbReference type="RefSeq" id="XP_040726823.1">
    <property type="nucleotide sequence ID" value="XM_040868955.1"/>
</dbReference>
<dbReference type="AlphaFoldDB" id="A0A1Y2FM43"/>
<protein>
    <recommendedName>
        <fullName evidence="5">Apple domain-containing protein</fullName>
    </recommendedName>
</protein>
<dbReference type="EMBL" id="MCFI01000005">
    <property type="protein sequence ID" value="ORY85040.1"/>
    <property type="molecule type" value="Genomic_DNA"/>
</dbReference>
<dbReference type="Proteomes" id="UP000193685">
    <property type="component" value="Unassembled WGS sequence"/>
</dbReference>
<name>A0A1Y2FM43_PROLT</name>
<feature type="region of interest" description="Disordered" evidence="1">
    <location>
        <begin position="281"/>
        <end position="363"/>
    </location>
</feature>
<keyword evidence="4" id="KW-1185">Reference proteome</keyword>
<dbReference type="GeneID" id="63785554"/>
<accession>A0A1Y2FM43</accession>
<sequence length="435" mass="48232">MQAPSSVSQVSIRSISTIAFVALVALLQMQSTGAEATRSQSHGLALASQTGGSSSKSMSGSTTISEEEVDYVILADGDQRTCYNATFEIKTIASFDLSERYAKLCGSGDPKLMMHATVQCQMWCKGERSQYEAKWRAYVRSGARSGYCLQTKVVRIPESRLVASANVNEKLCFRSCACKMYNNVGSIKMPCVKRNHKRYMFSPTLPRSLLEKEGWLNLSCHYEEMFDKLEWTSLRAAPGQMSQYSLPWTVTLDKIEATNLVCELKRPPNCWCRKQKDGRKHSYKSSKCVPGHAESLPTNLSRDPTAPPSQQLGQCMPSESRTIGGSSTNRYASSSSQRVSRGDTASSSTTNPAEHQQDSTAPEAVQQFTIQWEGTVPDENWLPSSGRTDDTDMPTAYCKETLEFDPAEAGPFLEKQCVEEDDGEWSDQGVLFNFM</sequence>
<feature type="compositionally biased region" description="Polar residues" evidence="1">
    <location>
        <begin position="296"/>
        <end position="363"/>
    </location>
</feature>
<evidence type="ECO:0008006" key="5">
    <source>
        <dbReference type="Google" id="ProtNLM"/>
    </source>
</evidence>
<feature type="region of interest" description="Disordered" evidence="1">
    <location>
        <begin position="40"/>
        <end position="62"/>
    </location>
</feature>
<feature type="compositionally biased region" description="Low complexity" evidence="1">
    <location>
        <begin position="48"/>
        <end position="62"/>
    </location>
</feature>
<proteinExistence type="predicted"/>
<reference evidence="3 4" key="1">
    <citation type="submission" date="2016-07" db="EMBL/GenBank/DDBJ databases">
        <title>Pervasive Adenine N6-methylation of Active Genes in Fungi.</title>
        <authorList>
            <consortium name="DOE Joint Genome Institute"/>
            <person name="Mondo S.J."/>
            <person name="Dannebaum R.O."/>
            <person name="Kuo R.C."/>
            <person name="Labutti K."/>
            <person name="Haridas S."/>
            <person name="Kuo A."/>
            <person name="Salamov A."/>
            <person name="Ahrendt S.R."/>
            <person name="Lipzen A."/>
            <person name="Sullivan W."/>
            <person name="Andreopoulos W.B."/>
            <person name="Clum A."/>
            <person name="Lindquist E."/>
            <person name="Daum C."/>
            <person name="Ramamoorthy G.K."/>
            <person name="Gryganskyi A."/>
            <person name="Culley D."/>
            <person name="Magnuson J.K."/>
            <person name="James T.Y."/>
            <person name="O'Malley M.A."/>
            <person name="Stajich J.E."/>
            <person name="Spatafora J.W."/>
            <person name="Visel A."/>
            <person name="Grigoriev I.V."/>
        </authorList>
    </citation>
    <scope>NUCLEOTIDE SEQUENCE [LARGE SCALE GENOMIC DNA]</scope>
    <source>
        <strain evidence="3 4">12-1054</strain>
    </source>
</reference>
<feature type="chain" id="PRO_5012937615" description="Apple domain-containing protein" evidence="2">
    <location>
        <begin position="35"/>
        <end position="435"/>
    </location>
</feature>
<organism evidence="3 4">
    <name type="scientific">Protomyces lactucae-debilis</name>
    <dbReference type="NCBI Taxonomy" id="2754530"/>
    <lineage>
        <taxon>Eukaryota</taxon>
        <taxon>Fungi</taxon>
        <taxon>Dikarya</taxon>
        <taxon>Ascomycota</taxon>
        <taxon>Taphrinomycotina</taxon>
        <taxon>Taphrinomycetes</taxon>
        <taxon>Taphrinales</taxon>
        <taxon>Protomycetaceae</taxon>
        <taxon>Protomyces</taxon>
    </lineage>
</organism>
<evidence type="ECO:0000256" key="2">
    <source>
        <dbReference type="SAM" id="SignalP"/>
    </source>
</evidence>
<gene>
    <name evidence="3" type="ORF">BCR37DRAFT_378022</name>
</gene>
<evidence type="ECO:0000313" key="3">
    <source>
        <dbReference type="EMBL" id="ORY85040.1"/>
    </source>
</evidence>
<comment type="caution">
    <text evidence="3">The sequence shown here is derived from an EMBL/GenBank/DDBJ whole genome shotgun (WGS) entry which is preliminary data.</text>
</comment>
<feature type="signal peptide" evidence="2">
    <location>
        <begin position="1"/>
        <end position="34"/>
    </location>
</feature>
<evidence type="ECO:0000256" key="1">
    <source>
        <dbReference type="SAM" id="MobiDB-lite"/>
    </source>
</evidence>
<keyword evidence="2" id="KW-0732">Signal</keyword>
<evidence type="ECO:0000313" key="4">
    <source>
        <dbReference type="Proteomes" id="UP000193685"/>
    </source>
</evidence>